<dbReference type="FunFam" id="3.40.50.300:FF:001091">
    <property type="entry name" value="Probable disease resistance protein At1g61300"/>
    <property type="match status" value="1"/>
</dbReference>
<dbReference type="PRINTS" id="PR00364">
    <property type="entry name" value="DISEASERSIST"/>
</dbReference>
<dbReference type="Pfam" id="PF18052">
    <property type="entry name" value="Rx_N"/>
    <property type="match status" value="1"/>
</dbReference>
<dbReference type="OrthoDB" id="1163443at2759"/>
<organism evidence="6 7">
    <name type="scientific">Prunus persica</name>
    <name type="common">Peach</name>
    <name type="synonym">Amygdalus persica</name>
    <dbReference type="NCBI Taxonomy" id="3760"/>
    <lineage>
        <taxon>Eukaryota</taxon>
        <taxon>Viridiplantae</taxon>
        <taxon>Streptophyta</taxon>
        <taxon>Embryophyta</taxon>
        <taxon>Tracheophyta</taxon>
        <taxon>Spermatophyta</taxon>
        <taxon>Magnoliopsida</taxon>
        <taxon>eudicotyledons</taxon>
        <taxon>Gunneridae</taxon>
        <taxon>Pentapetalae</taxon>
        <taxon>rosids</taxon>
        <taxon>fabids</taxon>
        <taxon>Rosales</taxon>
        <taxon>Rosaceae</taxon>
        <taxon>Amygdaloideae</taxon>
        <taxon>Amygdaleae</taxon>
        <taxon>Prunus</taxon>
    </lineage>
</organism>
<dbReference type="PANTHER" id="PTHR19338">
    <property type="entry name" value="TRANSLOCASE OF INNER MITOCHONDRIAL MEMBRANE 13 HOMOLOG"/>
    <property type="match status" value="1"/>
</dbReference>
<dbReference type="Gramene" id="ONI26755">
    <property type="protein sequence ID" value="ONI26755"/>
    <property type="gene ID" value="PRUPE_1G043600"/>
</dbReference>
<dbReference type="HOGENOM" id="CLU_000837_9_4_1"/>
<reference evidence="6 7" key="1">
    <citation type="journal article" date="2013" name="Nat. Genet.">
        <title>The high-quality draft genome of peach (Prunus persica) identifies unique patterns of genetic diversity, domestication and genome evolution.</title>
        <authorList>
            <consortium name="International Peach Genome Initiative"/>
            <person name="Verde I."/>
            <person name="Abbott A.G."/>
            <person name="Scalabrin S."/>
            <person name="Jung S."/>
            <person name="Shu S."/>
            <person name="Marroni F."/>
            <person name="Zhebentyayeva T."/>
            <person name="Dettori M.T."/>
            <person name="Grimwood J."/>
            <person name="Cattonaro F."/>
            <person name="Zuccolo A."/>
            <person name="Rossini L."/>
            <person name="Jenkins J."/>
            <person name="Vendramin E."/>
            <person name="Meisel L.A."/>
            <person name="Decroocq V."/>
            <person name="Sosinski B."/>
            <person name="Prochnik S."/>
            <person name="Mitros T."/>
            <person name="Policriti A."/>
            <person name="Cipriani G."/>
            <person name="Dondini L."/>
            <person name="Ficklin S."/>
            <person name="Goodstein D.M."/>
            <person name="Xuan P."/>
            <person name="Del Fabbro C."/>
            <person name="Aramini V."/>
            <person name="Copetti D."/>
            <person name="Gonzalez S."/>
            <person name="Horner D.S."/>
            <person name="Falchi R."/>
            <person name="Lucas S."/>
            <person name="Mica E."/>
            <person name="Maldonado J."/>
            <person name="Lazzari B."/>
            <person name="Bielenberg D."/>
            <person name="Pirona R."/>
            <person name="Miculan M."/>
            <person name="Barakat A."/>
            <person name="Testolin R."/>
            <person name="Stella A."/>
            <person name="Tartarini S."/>
            <person name="Tonutti P."/>
            <person name="Arus P."/>
            <person name="Orellana A."/>
            <person name="Wells C."/>
            <person name="Main D."/>
            <person name="Vizzotto G."/>
            <person name="Silva H."/>
            <person name="Salamini F."/>
            <person name="Schmutz J."/>
            <person name="Morgante M."/>
            <person name="Rokhsar D.S."/>
        </authorList>
    </citation>
    <scope>NUCLEOTIDE SEQUENCE [LARGE SCALE GENOMIC DNA]</scope>
    <source>
        <strain evidence="7">cv. Nemared</strain>
    </source>
</reference>
<evidence type="ECO:0000313" key="7">
    <source>
        <dbReference type="Proteomes" id="UP000006882"/>
    </source>
</evidence>
<evidence type="ECO:0000256" key="2">
    <source>
        <dbReference type="ARBA" id="ARBA00022741"/>
    </source>
</evidence>
<evidence type="ECO:0000259" key="4">
    <source>
        <dbReference type="Pfam" id="PF00931"/>
    </source>
</evidence>
<evidence type="ECO:0000256" key="3">
    <source>
        <dbReference type="ARBA" id="ARBA00022821"/>
    </source>
</evidence>
<dbReference type="Gene3D" id="1.20.5.4130">
    <property type="match status" value="1"/>
</dbReference>
<dbReference type="KEGG" id="pper:18791453"/>
<evidence type="ECO:0000256" key="1">
    <source>
        <dbReference type="ARBA" id="ARBA00022737"/>
    </source>
</evidence>
<gene>
    <name evidence="6" type="ORF">PRUPE_1G043600</name>
</gene>
<dbReference type="InterPro" id="IPR027417">
    <property type="entry name" value="P-loop_NTPase"/>
</dbReference>
<dbReference type="EMBL" id="CM007651">
    <property type="protein sequence ID" value="ONI26755.1"/>
    <property type="molecule type" value="Genomic_DNA"/>
</dbReference>
<dbReference type="CDD" id="cd14798">
    <property type="entry name" value="RX-CC_like"/>
    <property type="match status" value="1"/>
</dbReference>
<dbReference type="STRING" id="3760.M5XCC7"/>
<dbReference type="InterPro" id="IPR038005">
    <property type="entry name" value="RX-like_CC"/>
</dbReference>
<dbReference type="InterPro" id="IPR002182">
    <property type="entry name" value="NB-ARC"/>
</dbReference>
<dbReference type="PANTHER" id="PTHR19338:SF66">
    <property type="entry name" value="NB-ARC DOMAIN-CONTAINING PROTEIN"/>
    <property type="match status" value="1"/>
</dbReference>
<dbReference type="GO" id="GO:0043531">
    <property type="term" value="F:ADP binding"/>
    <property type="evidence" value="ECO:0007669"/>
    <property type="project" value="InterPro"/>
</dbReference>
<name>M5XCC7_PRUPE</name>
<dbReference type="Gene3D" id="3.40.50.300">
    <property type="entry name" value="P-loop containing nucleotide triphosphate hydrolases"/>
    <property type="match status" value="1"/>
</dbReference>
<dbReference type="eggNOG" id="KOG4658">
    <property type="taxonomic scope" value="Eukaryota"/>
</dbReference>
<feature type="domain" description="NB-ARC" evidence="4">
    <location>
        <begin position="171"/>
        <end position="343"/>
    </location>
</feature>
<evidence type="ECO:0008006" key="8">
    <source>
        <dbReference type="Google" id="ProtNLM"/>
    </source>
</evidence>
<evidence type="ECO:0000259" key="5">
    <source>
        <dbReference type="Pfam" id="PF18052"/>
    </source>
</evidence>
<dbReference type="AlphaFoldDB" id="M5XCC7"/>
<keyword evidence="2" id="KW-0547">Nucleotide-binding</keyword>
<proteinExistence type="predicted"/>
<feature type="domain" description="Disease resistance N-terminal" evidence="5">
    <location>
        <begin position="5"/>
        <end position="91"/>
    </location>
</feature>
<evidence type="ECO:0000313" key="6">
    <source>
        <dbReference type="EMBL" id="ONI26755.1"/>
    </source>
</evidence>
<keyword evidence="1" id="KW-0677">Repeat</keyword>
<dbReference type="Pfam" id="PF00931">
    <property type="entry name" value="NB-ARC"/>
    <property type="match status" value="1"/>
</dbReference>
<protein>
    <recommendedName>
        <fullName evidence="8">AAA+ ATPase domain-containing protein</fullName>
    </recommendedName>
</protein>
<dbReference type="SUPFAM" id="SSF52540">
    <property type="entry name" value="P-loop containing nucleoside triphosphate hydrolases"/>
    <property type="match status" value="1"/>
</dbReference>
<dbReference type="InterPro" id="IPR041118">
    <property type="entry name" value="Rx_N"/>
</dbReference>
<keyword evidence="7" id="KW-1185">Reference proteome</keyword>
<dbReference type="Proteomes" id="UP000006882">
    <property type="component" value="Chromosome G1"/>
</dbReference>
<accession>M5XCC7</accession>
<dbReference type="OMA" id="ETKHDAN"/>
<dbReference type="GO" id="GO:0006952">
    <property type="term" value="P:defense response"/>
    <property type="evidence" value="ECO:0007669"/>
    <property type="project" value="UniProtKB-KW"/>
</dbReference>
<sequence>MAEAVVSFVLESVGDFTIQEAKFLSGVSHQVEVAQTELQLMQGFLKDADARQGQDATVHIWVAKIKDAAYDLEDVIQTYGFKVASKQKSGVKNVLRRFACIFKEGVELHKIGAKIENITSKISNLRSSLQSYNIKEIRESGGESSLQLHERQQLLRRSYSHVVERDVVGLESNVEELVMHLVKDENRHQVVSIWGMGGLGKTTLAKQVYHNKKVGHHFDSFAWVGVSQRCQIRNVWEGILFKLISATKEQKQEIKEMTYDEITKKLFRVMEETRCLVILDDIWSLETWNLLKVAFPNEKTESTILLTTRYQAAALPPNRNCFLHKLQPLNENANLELFEKIAIFGRADIGIFSPLICHFSSS</sequence>
<keyword evidence="3" id="KW-0611">Plant defense</keyword>
<dbReference type="SMR" id="M5XCC7"/>